<comment type="similarity">
    <text evidence="1">Belongs to the ABC transporter superfamily.</text>
</comment>
<dbReference type="SMART" id="SM00382">
    <property type="entry name" value="AAA"/>
    <property type="match status" value="1"/>
</dbReference>
<proteinExistence type="inferred from homology"/>
<dbReference type="SUPFAM" id="SSF52540">
    <property type="entry name" value="P-loop containing nucleoside triphosphate hydrolases"/>
    <property type="match status" value="1"/>
</dbReference>
<sequence length="227" mass="24258">MSSCVLEARDVSAGYGAVPVITSLNLKVMPGQIVALVGPNGAGKSTTVRTLAGVLKPSTGTIHLDGRETREPLHRRARRGLAYMSEERSVFMKMTVAENLRIARADPAAAFALFPELGEIRNRSVGLCSGGEQQMVALARVLVRRQSVMLVDELSLGLAPLVVDRLLGAVRKAADGGIGVLLVEQHIHKAVAVADHVYVLKRGSVVMDGPAVDMRGRIEEIESVYLS</sequence>
<keyword evidence="8" id="KW-1185">Reference proteome</keyword>
<protein>
    <submittedName>
        <fullName evidence="7">ABC transporter ATP-binding protein</fullName>
    </submittedName>
</protein>
<dbReference type="PANTHER" id="PTHR43820:SF4">
    <property type="entry name" value="HIGH-AFFINITY BRANCHED-CHAIN AMINO ACID TRANSPORT ATP-BINDING PROTEIN LIVF"/>
    <property type="match status" value="1"/>
</dbReference>
<keyword evidence="3" id="KW-0547">Nucleotide-binding</keyword>
<evidence type="ECO:0000256" key="1">
    <source>
        <dbReference type="ARBA" id="ARBA00005417"/>
    </source>
</evidence>
<gene>
    <name evidence="7" type="ORF">GCM10009836_34240</name>
</gene>
<comment type="caution">
    <text evidence="7">The sequence shown here is derived from an EMBL/GenBank/DDBJ whole genome shotgun (WGS) entry which is preliminary data.</text>
</comment>
<evidence type="ECO:0000256" key="2">
    <source>
        <dbReference type="ARBA" id="ARBA00022448"/>
    </source>
</evidence>
<dbReference type="PROSITE" id="PS50893">
    <property type="entry name" value="ABC_TRANSPORTER_2"/>
    <property type="match status" value="1"/>
</dbReference>
<evidence type="ECO:0000256" key="3">
    <source>
        <dbReference type="ARBA" id="ARBA00022741"/>
    </source>
</evidence>
<keyword evidence="2" id="KW-0813">Transport</keyword>
<dbReference type="Pfam" id="PF00005">
    <property type="entry name" value="ABC_tran"/>
    <property type="match status" value="1"/>
</dbReference>
<keyword evidence="4 7" id="KW-0067">ATP-binding</keyword>
<dbReference type="InterPro" id="IPR003593">
    <property type="entry name" value="AAA+_ATPase"/>
</dbReference>
<dbReference type="InterPro" id="IPR052156">
    <property type="entry name" value="BCAA_Transport_ATP-bd_LivF"/>
</dbReference>
<dbReference type="PROSITE" id="PS00211">
    <property type="entry name" value="ABC_TRANSPORTER_1"/>
    <property type="match status" value="1"/>
</dbReference>
<dbReference type="InterPro" id="IPR017871">
    <property type="entry name" value="ABC_transporter-like_CS"/>
</dbReference>
<feature type="domain" description="ABC transporter" evidence="6">
    <location>
        <begin position="6"/>
        <end position="227"/>
    </location>
</feature>
<evidence type="ECO:0000256" key="4">
    <source>
        <dbReference type="ARBA" id="ARBA00022840"/>
    </source>
</evidence>
<dbReference type="GO" id="GO:0005524">
    <property type="term" value="F:ATP binding"/>
    <property type="evidence" value="ECO:0007669"/>
    <property type="project" value="UniProtKB-KW"/>
</dbReference>
<dbReference type="EMBL" id="BAAAQK010000009">
    <property type="protein sequence ID" value="GAA1851403.1"/>
    <property type="molecule type" value="Genomic_DNA"/>
</dbReference>
<dbReference type="InterPro" id="IPR027417">
    <property type="entry name" value="P-loop_NTPase"/>
</dbReference>
<dbReference type="Gene3D" id="3.40.50.300">
    <property type="entry name" value="P-loop containing nucleotide triphosphate hydrolases"/>
    <property type="match status" value="1"/>
</dbReference>
<keyword evidence="5" id="KW-0029">Amino-acid transport</keyword>
<dbReference type="InterPro" id="IPR003439">
    <property type="entry name" value="ABC_transporter-like_ATP-bd"/>
</dbReference>
<dbReference type="PANTHER" id="PTHR43820">
    <property type="entry name" value="HIGH-AFFINITY BRANCHED-CHAIN AMINO ACID TRANSPORT ATP-BINDING PROTEIN LIVF"/>
    <property type="match status" value="1"/>
</dbReference>
<evidence type="ECO:0000313" key="7">
    <source>
        <dbReference type="EMBL" id="GAA1851403.1"/>
    </source>
</evidence>
<organism evidence="7 8">
    <name type="scientific">Pseudonocardia ailaonensis</name>
    <dbReference type="NCBI Taxonomy" id="367279"/>
    <lineage>
        <taxon>Bacteria</taxon>
        <taxon>Bacillati</taxon>
        <taxon>Actinomycetota</taxon>
        <taxon>Actinomycetes</taxon>
        <taxon>Pseudonocardiales</taxon>
        <taxon>Pseudonocardiaceae</taxon>
        <taxon>Pseudonocardia</taxon>
    </lineage>
</organism>
<accession>A0ABN2N6L9</accession>
<evidence type="ECO:0000313" key="8">
    <source>
        <dbReference type="Proteomes" id="UP001500449"/>
    </source>
</evidence>
<evidence type="ECO:0000256" key="5">
    <source>
        <dbReference type="ARBA" id="ARBA00022970"/>
    </source>
</evidence>
<reference evidence="7 8" key="1">
    <citation type="journal article" date="2019" name="Int. J. Syst. Evol. Microbiol.">
        <title>The Global Catalogue of Microorganisms (GCM) 10K type strain sequencing project: providing services to taxonomists for standard genome sequencing and annotation.</title>
        <authorList>
            <consortium name="The Broad Institute Genomics Platform"/>
            <consortium name="The Broad Institute Genome Sequencing Center for Infectious Disease"/>
            <person name="Wu L."/>
            <person name="Ma J."/>
        </authorList>
    </citation>
    <scope>NUCLEOTIDE SEQUENCE [LARGE SCALE GENOMIC DNA]</scope>
    <source>
        <strain evidence="7 8">JCM 16009</strain>
    </source>
</reference>
<evidence type="ECO:0000259" key="6">
    <source>
        <dbReference type="PROSITE" id="PS50893"/>
    </source>
</evidence>
<dbReference type="Proteomes" id="UP001500449">
    <property type="component" value="Unassembled WGS sequence"/>
</dbReference>
<name>A0ABN2N6L9_9PSEU</name>